<proteinExistence type="predicted"/>
<gene>
    <name evidence="1" type="ORF">CEPIT_LOCUS43077</name>
</gene>
<comment type="caution">
    <text evidence="1">The sequence shown here is derived from an EMBL/GenBank/DDBJ whole genome shotgun (WGS) entry which is preliminary data.</text>
</comment>
<sequence length="148" mass="16460">MIDFGPHRNNTATQLIGQHSFVAPSKKAALGAHLRPGREKYTDTLKHVHDLSQFWASYGQKKIVARGPLPQAFLLEASRVDRSDRKAEVSVCFLFPTSYSANQLIVLEDREDISHATAMATTIATDLRFPAIHISKSVDAVLKQHHDS</sequence>
<name>A0AAV0GGW7_9ASTE</name>
<keyword evidence="2" id="KW-1185">Reference proteome</keyword>
<evidence type="ECO:0000313" key="2">
    <source>
        <dbReference type="Proteomes" id="UP001152523"/>
    </source>
</evidence>
<dbReference type="AlphaFoldDB" id="A0AAV0GGW7"/>
<dbReference type="Proteomes" id="UP001152523">
    <property type="component" value="Unassembled WGS sequence"/>
</dbReference>
<reference evidence="1" key="1">
    <citation type="submission" date="2022-07" db="EMBL/GenBank/DDBJ databases">
        <authorList>
            <person name="Macas J."/>
            <person name="Novak P."/>
            <person name="Neumann P."/>
        </authorList>
    </citation>
    <scope>NUCLEOTIDE SEQUENCE</scope>
</reference>
<protein>
    <submittedName>
        <fullName evidence="1">Uncharacterized protein</fullName>
    </submittedName>
</protein>
<organism evidence="1 2">
    <name type="scientific">Cuscuta epithymum</name>
    <dbReference type="NCBI Taxonomy" id="186058"/>
    <lineage>
        <taxon>Eukaryota</taxon>
        <taxon>Viridiplantae</taxon>
        <taxon>Streptophyta</taxon>
        <taxon>Embryophyta</taxon>
        <taxon>Tracheophyta</taxon>
        <taxon>Spermatophyta</taxon>
        <taxon>Magnoliopsida</taxon>
        <taxon>eudicotyledons</taxon>
        <taxon>Gunneridae</taxon>
        <taxon>Pentapetalae</taxon>
        <taxon>asterids</taxon>
        <taxon>lamiids</taxon>
        <taxon>Solanales</taxon>
        <taxon>Convolvulaceae</taxon>
        <taxon>Cuscuteae</taxon>
        <taxon>Cuscuta</taxon>
        <taxon>Cuscuta subgen. Cuscuta</taxon>
    </lineage>
</organism>
<evidence type="ECO:0000313" key="1">
    <source>
        <dbReference type="EMBL" id="CAH9146557.1"/>
    </source>
</evidence>
<accession>A0AAV0GGW7</accession>
<dbReference type="EMBL" id="CAMAPF010001106">
    <property type="protein sequence ID" value="CAH9146557.1"/>
    <property type="molecule type" value="Genomic_DNA"/>
</dbReference>